<proteinExistence type="predicted"/>
<dbReference type="OrthoDB" id="4205621at2"/>
<dbReference type="AlphaFoldDB" id="A0A4Y8SBF7"/>
<gene>
    <name evidence="1" type="ORF">E2R66_16115</name>
</gene>
<dbReference type="Gene3D" id="2.60.120.10">
    <property type="entry name" value="Jelly Rolls"/>
    <property type="match status" value="1"/>
</dbReference>
<dbReference type="Proteomes" id="UP000297540">
    <property type="component" value="Unassembled WGS sequence"/>
</dbReference>
<keyword evidence="2" id="KW-1185">Reference proteome</keyword>
<dbReference type="CDD" id="cd07009">
    <property type="entry name" value="cupin_BLL0285-like"/>
    <property type="match status" value="1"/>
</dbReference>
<dbReference type="InterPro" id="IPR014710">
    <property type="entry name" value="RmlC-like_jellyroll"/>
</dbReference>
<evidence type="ECO:0000313" key="2">
    <source>
        <dbReference type="Proteomes" id="UP000297540"/>
    </source>
</evidence>
<dbReference type="InterPro" id="IPR011051">
    <property type="entry name" value="RmlC_Cupin_sf"/>
</dbReference>
<organism evidence="1 2">
    <name type="scientific">Mucilaginibacter psychrotolerans</name>
    <dbReference type="NCBI Taxonomy" id="1524096"/>
    <lineage>
        <taxon>Bacteria</taxon>
        <taxon>Pseudomonadati</taxon>
        <taxon>Bacteroidota</taxon>
        <taxon>Sphingobacteriia</taxon>
        <taxon>Sphingobacteriales</taxon>
        <taxon>Sphingobacteriaceae</taxon>
        <taxon>Mucilaginibacter</taxon>
    </lineage>
</organism>
<evidence type="ECO:0008006" key="3">
    <source>
        <dbReference type="Google" id="ProtNLM"/>
    </source>
</evidence>
<dbReference type="EMBL" id="SOZE01000016">
    <property type="protein sequence ID" value="TFF36359.1"/>
    <property type="molecule type" value="Genomic_DNA"/>
</dbReference>
<sequence length="119" mass="13526">MIKAHKLYTGPDGHSHIQTGTVSQGELNQATSIRFQESPPHSFYDWHNAPTCQYVITLTGTLEFETFPGATFILRPGELLIAMDTTGTAHKWKMLDDEPWRRIYVAFDESQPVNFVEDV</sequence>
<comment type="caution">
    <text evidence="1">The sequence shown here is derived from an EMBL/GenBank/DDBJ whole genome shotgun (WGS) entry which is preliminary data.</text>
</comment>
<accession>A0A4Y8SBF7</accession>
<name>A0A4Y8SBF7_9SPHI</name>
<dbReference type="SUPFAM" id="SSF51182">
    <property type="entry name" value="RmlC-like cupins"/>
    <property type="match status" value="1"/>
</dbReference>
<evidence type="ECO:0000313" key="1">
    <source>
        <dbReference type="EMBL" id="TFF36359.1"/>
    </source>
</evidence>
<protein>
    <recommendedName>
        <fullName evidence="3">AraC-type arabinose-binding/dimerisation domain-containing protein</fullName>
    </recommendedName>
</protein>
<dbReference type="RefSeq" id="WP_133232254.1">
    <property type="nucleotide sequence ID" value="NZ_SOZE01000016.1"/>
</dbReference>
<reference evidence="1 2" key="1">
    <citation type="journal article" date="2017" name="Int. J. Syst. Evol. Microbiol.">
        <title>Mucilaginibacterpsychrotolerans sp. nov., isolated from peatlands.</title>
        <authorList>
            <person name="Deng Y."/>
            <person name="Shen L."/>
            <person name="Xu B."/>
            <person name="Liu Y."/>
            <person name="Gu Z."/>
            <person name="Liu H."/>
            <person name="Zhou Y."/>
        </authorList>
    </citation>
    <scope>NUCLEOTIDE SEQUENCE [LARGE SCALE GENOMIC DNA]</scope>
    <source>
        <strain evidence="1 2">NH7-4</strain>
    </source>
</reference>